<evidence type="ECO:0000256" key="2">
    <source>
        <dbReference type="ARBA" id="ARBA00023136"/>
    </source>
</evidence>
<evidence type="ECO:0000256" key="3">
    <source>
        <dbReference type="ARBA" id="ARBA00023237"/>
    </source>
</evidence>
<accession>A0A368JPW3</accession>
<feature type="signal peptide" evidence="6">
    <location>
        <begin position="1"/>
        <end position="19"/>
    </location>
</feature>
<dbReference type="Pfam" id="PF13620">
    <property type="entry name" value="CarboxypepD_reg"/>
    <property type="match status" value="1"/>
</dbReference>
<dbReference type="InterPro" id="IPR036737">
    <property type="entry name" value="OmpA-like_sf"/>
</dbReference>
<dbReference type="InterPro" id="IPR019734">
    <property type="entry name" value="TPR_rpt"/>
</dbReference>
<dbReference type="Pfam" id="PF07676">
    <property type="entry name" value="PD40"/>
    <property type="match status" value="2"/>
</dbReference>
<dbReference type="EMBL" id="QOWE01000008">
    <property type="protein sequence ID" value="RCR69532.1"/>
    <property type="molecule type" value="Genomic_DNA"/>
</dbReference>
<dbReference type="Gene3D" id="3.30.1330.60">
    <property type="entry name" value="OmpA-like domain"/>
    <property type="match status" value="1"/>
</dbReference>
<dbReference type="InterPro" id="IPR011042">
    <property type="entry name" value="6-blade_b-propeller_TolB-like"/>
</dbReference>
<feature type="repeat" description="TPR" evidence="4">
    <location>
        <begin position="62"/>
        <end position="95"/>
    </location>
</feature>
<keyword evidence="2 5" id="KW-0472">Membrane</keyword>
<dbReference type="Pfam" id="PF00691">
    <property type="entry name" value="OmpA"/>
    <property type="match status" value="1"/>
</dbReference>
<comment type="subcellular location">
    <subcellularLocation>
        <location evidence="1">Cell outer membrane</location>
    </subcellularLocation>
</comment>
<dbReference type="CDD" id="cd07185">
    <property type="entry name" value="OmpA_C-like"/>
    <property type="match status" value="1"/>
</dbReference>
<dbReference type="PRINTS" id="PR01021">
    <property type="entry name" value="OMPADOMAIN"/>
</dbReference>
<dbReference type="GO" id="GO:0009279">
    <property type="term" value="C:cell outer membrane"/>
    <property type="evidence" value="ECO:0007669"/>
    <property type="project" value="UniProtKB-SubCell"/>
</dbReference>
<gene>
    <name evidence="8" type="ORF">DUE52_11850</name>
</gene>
<dbReference type="InterPro" id="IPR011659">
    <property type="entry name" value="WD40"/>
</dbReference>
<dbReference type="Gene3D" id="2.120.10.30">
    <property type="entry name" value="TolB, C-terminal domain"/>
    <property type="match status" value="1"/>
</dbReference>
<keyword evidence="4" id="KW-0802">TPR repeat</keyword>
<evidence type="ECO:0000256" key="6">
    <source>
        <dbReference type="SAM" id="SignalP"/>
    </source>
</evidence>
<keyword evidence="8" id="KW-0969">Cilium</keyword>
<dbReference type="InterPro" id="IPR006664">
    <property type="entry name" value="OMP_bac"/>
</dbReference>
<keyword evidence="6" id="KW-0732">Signal</keyword>
<protein>
    <submittedName>
        <fullName evidence="8">Flagellar motor protein MotB</fullName>
    </submittedName>
</protein>
<comment type="caution">
    <text evidence="8">The sequence shown here is derived from an EMBL/GenBank/DDBJ whole genome shotgun (WGS) entry which is preliminary data.</text>
</comment>
<dbReference type="Gene3D" id="2.60.40.1120">
    <property type="entry name" value="Carboxypeptidase-like, regulatory domain"/>
    <property type="match status" value="1"/>
</dbReference>
<evidence type="ECO:0000313" key="9">
    <source>
        <dbReference type="Proteomes" id="UP000253383"/>
    </source>
</evidence>
<keyword evidence="9" id="KW-1185">Reference proteome</keyword>
<dbReference type="PROSITE" id="PS50005">
    <property type="entry name" value="TPR"/>
    <property type="match status" value="1"/>
</dbReference>
<sequence length="768" mass="86855">MKYVRLSLLSAILSIVALAVQAQSARLKAANKQFENLAYVNAARAYEDFLRLDKKKDPAEVQEAYTKLGYSYRALQDTKNAERIYADLIREFPETDSKNYLYYAQALAANGKYRDSQKLYSKYGEKQNEDLRGRKFTVSYMDMNRFFQDSSSYKVEFLPVNSRQADFSPMYYQNGLAFVSARDETGPVKRVFGWNQTPFLDLYFYPDTAELQNNAELAARAASLGGSNATADAVEVAPVEEKSLSKTELFSRTLNTKYHEGPMTFFKDQSRIIFTRNNTAKGKGGKSNDGIRKLKLYIAENNKGSWQKVEELPFCSNDYSVGHPALSPDDTKLYFVSDMPGGFGGTDIYVVEYKDGQWSSPVNMGKEINTEGNEMFPFVDENSNLYFSSDGHEGLGGLDLFYAELREGIAFKGVQNMGYPINSEKDDFGLITTKNRTSGYFSSNRKRGVSDDNIYSFRRTCKQLNIFVYDAKTSEPIAVADVRVIKAGVNQDLRFTGVDGKTSFCLDANVDYEFKAIKEGYSPNSIRFSTMTQSERPVMTVSIYLEKSENTLVKGTVKTEVNQQPAPGVTVTLRNDKDKSEQQVVTGTDGKYEFEMKPGAPYTLTTQKNRYTANSEQIPKMKAGKNPKLIEKQQGIYGEGDVFELKNIYYDYNKFFIRPDAARELDHLARLLKKYPEMKIELRSHTDSRANDAYNLQLSTYRARATVDYLVNHGIDPSRLDAQGYGETEILNGCTDEVACPESKHQKNRRTEFKIVSVQGNRPETAGK</sequence>
<dbReference type="OrthoDB" id="1488841at2"/>
<dbReference type="SUPFAM" id="SSF82171">
    <property type="entry name" value="DPP6 N-terminal domain-like"/>
    <property type="match status" value="1"/>
</dbReference>
<dbReference type="InterPro" id="IPR050330">
    <property type="entry name" value="Bact_OuterMem_StrucFunc"/>
</dbReference>
<dbReference type="PANTHER" id="PTHR30329">
    <property type="entry name" value="STATOR ELEMENT OF FLAGELLAR MOTOR COMPLEX"/>
    <property type="match status" value="1"/>
</dbReference>
<dbReference type="SUPFAM" id="SSF49478">
    <property type="entry name" value="Cna protein B-type domain"/>
    <property type="match status" value="1"/>
</dbReference>
<feature type="domain" description="OmpA-like" evidence="7">
    <location>
        <begin position="637"/>
        <end position="759"/>
    </location>
</feature>
<organism evidence="8 9">
    <name type="scientific">Larkinella punicea</name>
    <dbReference type="NCBI Taxonomy" id="2315727"/>
    <lineage>
        <taxon>Bacteria</taxon>
        <taxon>Pseudomonadati</taxon>
        <taxon>Bacteroidota</taxon>
        <taxon>Cytophagia</taxon>
        <taxon>Cytophagales</taxon>
        <taxon>Spirosomataceae</taxon>
        <taxon>Larkinella</taxon>
    </lineage>
</organism>
<dbReference type="Gene3D" id="1.25.40.10">
    <property type="entry name" value="Tetratricopeptide repeat domain"/>
    <property type="match status" value="1"/>
</dbReference>
<dbReference type="Proteomes" id="UP000253383">
    <property type="component" value="Unassembled WGS sequence"/>
</dbReference>
<dbReference type="InterPro" id="IPR011990">
    <property type="entry name" value="TPR-like_helical_dom_sf"/>
</dbReference>
<name>A0A368JPW3_9BACT</name>
<keyword evidence="8" id="KW-0282">Flagellum</keyword>
<dbReference type="SUPFAM" id="SSF48452">
    <property type="entry name" value="TPR-like"/>
    <property type="match status" value="1"/>
</dbReference>
<evidence type="ECO:0000313" key="8">
    <source>
        <dbReference type="EMBL" id="RCR69532.1"/>
    </source>
</evidence>
<evidence type="ECO:0000256" key="4">
    <source>
        <dbReference type="PROSITE-ProRule" id="PRU00339"/>
    </source>
</evidence>
<dbReference type="PROSITE" id="PS51123">
    <property type="entry name" value="OMPA_2"/>
    <property type="match status" value="1"/>
</dbReference>
<dbReference type="SUPFAM" id="SSF103088">
    <property type="entry name" value="OmpA-like"/>
    <property type="match status" value="1"/>
</dbReference>
<reference evidence="8 9" key="1">
    <citation type="submission" date="2018-07" db="EMBL/GenBank/DDBJ databases">
        <title>Genome analysis of Larkinella rosea.</title>
        <authorList>
            <person name="Zhou Z."/>
            <person name="Wang G."/>
        </authorList>
    </citation>
    <scope>NUCLEOTIDE SEQUENCE [LARGE SCALE GENOMIC DNA]</scope>
    <source>
        <strain evidence="9">zzj9</strain>
    </source>
</reference>
<dbReference type="AlphaFoldDB" id="A0A368JPW3"/>
<keyword evidence="8" id="KW-0966">Cell projection</keyword>
<evidence type="ECO:0000259" key="7">
    <source>
        <dbReference type="PROSITE" id="PS51123"/>
    </source>
</evidence>
<feature type="chain" id="PRO_5016578984" evidence="6">
    <location>
        <begin position="20"/>
        <end position="768"/>
    </location>
</feature>
<dbReference type="RefSeq" id="WP_114406220.1">
    <property type="nucleotide sequence ID" value="NZ_QOWE01000008.1"/>
</dbReference>
<proteinExistence type="predicted"/>
<dbReference type="InterPro" id="IPR006665">
    <property type="entry name" value="OmpA-like"/>
</dbReference>
<evidence type="ECO:0000256" key="1">
    <source>
        <dbReference type="ARBA" id="ARBA00004442"/>
    </source>
</evidence>
<dbReference type="PANTHER" id="PTHR30329:SF21">
    <property type="entry name" value="LIPOPROTEIN YIAD-RELATED"/>
    <property type="match status" value="1"/>
</dbReference>
<evidence type="ECO:0000256" key="5">
    <source>
        <dbReference type="PROSITE-ProRule" id="PRU00473"/>
    </source>
</evidence>
<keyword evidence="3" id="KW-0998">Cell outer membrane</keyword>